<dbReference type="InterPro" id="IPR036140">
    <property type="entry name" value="PFN_sf"/>
</dbReference>
<dbReference type="Gene3D" id="3.30.450.30">
    <property type="entry name" value="Dynein light chain 2a, cytoplasmic"/>
    <property type="match status" value="4"/>
</dbReference>
<evidence type="ECO:0000313" key="9">
    <source>
        <dbReference type="Proteomes" id="UP000014680"/>
    </source>
</evidence>
<name>A0A0A1U8A6_ENTIV</name>
<evidence type="ECO:0000256" key="3">
    <source>
        <dbReference type="ARBA" id="ARBA00022490"/>
    </source>
</evidence>
<dbReference type="GeneID" id="14890013"/>
<comment type="subcellular location">
    <subcellularLocation>
        <location evidence="1">Cytoplasm</location>
        <location evidence="1">Cytoskeleton</location>
    </subcellularLocation>
</comment>
<protein>
    <recommendedName>
        <fullName evidence="7">Profilin</fullName>
    </recommendedName>
</protein>
<evidence type="ECO:0000256" key="4">
    <source>
        <dbReference type="ARBA" id="ARBA00023203"/>
    </source>
</evidence>
<dbReference type="GO" id="GO:0003785">
    <property type="term" value="F:actin monomer binding"/>
    <property type="evidence" value="ECO:0007669"/>
    <property type="project" value="TreeGrafter"/>
</dbReference>
<dbReference type="GO" id="GO:0005856">
    <property type="term" value="C:cytoskeleton"/>
    <property type="evidence" value="ECO:0007669"/>
    <property type="project" value="UniProtKB-SubCell"/>
</dbReference>
<dbReference type="Pfam" id="PF00235">
    <property type="entry name" value="Profilin"/>
    <property type="match status" value="4"/>
</dbReference>
<comment type="similarity">
    <text evidence="2 7">Belongs to the profilin family.</text>
</comment>
<dbReference type="EMBL" id="KB206479">
    <property type="protein sequence ID" value="ELP91066.1"/>
    <property type="molecule type" value="Genomic_DNA"/>
</dbReference>
<dbReference type="VEuPathDB" id="AmoebaDB:EIN_268020"/>
<dbReference type="PANTHER" id="PTHR11604">
    <property type="entry name" value="PROFILIN"/>
    <property type="match status" value="1"/>
</dbReference>
<evidence type="ECO:0000256" key="6">
    <source>
        <dbReference type="ARBA" id="ARBA00025549"/>
    </source>
</evidence>
<reference evidence="8 9" key="1">
    <citation type="submission" date="2012-10" db="EMBL/GenBank/DDBJ databases">
        <authorList>
            <person name="Zafar N."/>
            <person name="Inman J."/>
            <person name="Hall N."/>
            <person name="Lorenzi H."/>
            <person name="Caler E."/>
        </authorList>
    </citation>
    <scope>NUCLEOTIDE SEQUENCE [LARGE SCALE GENOMIC DNA]</scope>
    <source>
        <strain evidence="8 9">IP1</strain>
    </source>
</reference>
<keyword evidence="3" id="KW-0963">Cytoplasm</keyword>
<gene>
    <name evidence="8" type="ORF">EIN_268020</name>
</gene>
<evidence type="ECO:0000256" key="7">
    <source>
        <dbReference type="RuleBase" id="RU003909"/>
    </source>
</evidence>
<comment type="function">
    <text evidence="6">Binds to actin and affects the structure of the cytoskeleton. At high concentrations, profilin prevents the polymerization of actin, whereas it enhances it at low concentrations. By binding to PIP2, it inhibits the formation of IP3 and DG.</text>
</comment>
<dbReference type="InterPro" id="IPR005455">
    <property type="entry name" value="PFN_euk"/>
</dbReference>
<evidence type="ECO:0000256" key="5">
    <source>
        <dbReference type="ARBA" id="ARBA00023212"/>
    </source>
</evidence>
<keyword evidence="5" id="KW-0206">Cytoskeleton</keyword>
<keyword evidence="4 7" id="KW-0009">Actin-binding</keyword>
<evidence type="ECO:0000256" key="1">
    <source>
        <dbReference type="ARBA" id="ARBA00004245"/>
    </source>
</evidence>
<evidence type="ECO:0000256" key="2">
    <source>
        <dbReference type="ARBA" id="ARBA00010058"/>
    </source>
</evidence>
<evidence type="ECO:0000313" key="8">
    <source>
        <dbReference type="EMBL" id="ELP91066.1"/>
    </source>
</evidence>
<keyword evidence="9" id="KW-1185">Reference proteome</keyword>
<dbReference type="KEGG" id="eiv:EIN_268020"/>
<sequence>MNKTMQALTKAMSVLTETTNGHGGAVVRRNGNIMSQSGINLTDNEAVLIADKMFNNDFEYFQMNGVTIGNHKYAVTNSDKEEGVVTAMKGNSGINIVKGKNTIVIGYYNNTAKPVTAGQNHIATYSLKTIINNGELPKEIPFSVPSVFRKEFSALKRKGEISWDDLVKLLVGPTKGHGGAILRSDGQLLGQDGIKMTEEEAKALAEVFKENNYTLLRENGIKVNGKKFPVTNSDDNEGVFTAMKKNEGINVVKGNNIIVVGYFTMKTSRVLPTDNHLTTYKLAKELEKYTIEEEKKLTVVSNNVVEKFEKEEVKEVKQFDYKGGFEAIKSEGKGHGVAVLTHSGAIVDQEGLNLNQEEATLISQKVIGGEVDYFQMNGVTIGNHKYAVTNSDKEEGVVTAMKGNSGINIVKGKNTIVIGYYNNTSKPVTAGQNHIATYSLKTLINDGNLPQDNKVVMPSIFHKELQKIENGKLSWADMSKLLTLPSCGDGGIILKSDGAILSQEGIHISVEEAKTIADTFNEQKVSSMCSNGVMVDGKKFSVTNSDSIDGMVTAVRDNEGINIIRGQNVVVIGYYKKADPILPAKNLKAAFSALSLVDDIEDDDAQVA</sequence>
<dbReference type="SMART" id="SM00392">
    <property type="entry name" value="PROF"/>
    <property type="match status" value="4"/>
</dbReference>
<dbReference type="RefSeq" id="XP_004257837.1">
    <property type="nucleotide sequence ID" value="XM_004257789.1"/>
</dbReference>
<dbReference type="InterPro" id="IPR048278">
    <property type="entry name" value="PFN"/>
</dbReference>
<dbReference type="AlphaFoldDB" id="A0A0A1U8A6"/>
<proteinExistence type="inferred from homology"/>
<dbReference type="Proteomes" id="UP000014680">
    <property type="component" value="Unassembled WGS sequence"/>
</dbReference>
<dbReference type="GO" id="GO:0005938">
    <property type="term" value="C:cell cortex"/>
    <property type="evidence" value="ECO:0007669"/>
    <property type="project" value="TreeGrafter"/>
</dbReference>
<organism evidence="8 9">
    <name type="scientific">Entamoeba invadens IP1</name>
    <dbReference type="NCBI Taxonomy" id="370355"/>
    <lineage>
        <taxon>Eukaryota</taxon>
        <taxon>Amoebozoa</taxon>
        <taxon>Evosea</taxon>
        <taxon>Archamoebae</taxon>
        <taxon>Mastigamoebida</taxon>
        <taxon>Entamoebidae</taxon>
        <taxon>Entamoeba</taxon>
    </lineage>
</organism>
<accession>A0A0A1U8A6</accession>
<dbReference type="SUPFAM" id="SSF55770">
    <property type="entry name" value="Profilin (actin-binding protein)"/>
    <property type="match status" value="4"/>
</dbReference>
<dbReference type="PANTHER" id="PTHR11604:SF0">
    <property type="entry name" value="PROFILIN"/>
    <property type="match status" value="1"/>
</dbReference>